<accession>A0A9P4PLX1</accession>
<dbReference type="OrthoDB" id="10475645at2759"/>
<name>A0A9P4PLX1_9PLEO</name>
<organism evidence="1 2">
    <name type="scientific">Karstenula rhodostoma CBS 690.94</name>
    <dbReference type="NCBI Taxonomy" id="1392251"/>
    <lineage>
        <taxon>Eukaryota</taxon>
        <taxon>Fungi</taxon>
        <taxon>Dikarya</taxon>
        <taxon>Ascomycota</taxon>
        <taxon>Pezizomycotina</taxon>
        <taxon>Dothideomycetes</taxon>
        <taxon>Pleosporomycetidae</taxon>
        <taxon>Pleosporales</taxon>
        <taxon>Massarineae</taxon>
        <taxon>Didymosphaeriaceae</taxon>
        <taxon>Karstenula</taxon>
    </lineage>
</organism>
<dbReference type="EMBL" id="MU001498">
    <property type="protein sequence ID" value="KAF2446611.1"/>
    <property type="molecule type" value="Genomic_DNA"/>
</dbReference>
<dbReference type="AlphaFoldDB" id="A0A9P4PLX1"/>
<sequence length="163" mass="18024">MPYPTNHTLGSAPSPVTITISLSLSSPTFPRVPVSVAAPLDVIITARLTKSSRPSSPITLNAFATLLQPNLSPEEFDAFNLAYLRLYRNSPVCKPLSLGSLWPHWAYDDLPPHRDVRERHIFKLITIPSLDSGEVFEGRYLLSWERIVANTSLDETIVAAGEN</sequence>
<protein>
    <submittedName>
        <fullName evidence="1">Uncharacterized protein</fullName>
    </submittedName>
</protein>
<comment type="caution">
    <text evidence="1">The sequence shown here is derived from an EMBL/GenBank/DDBJ whole genome shotgun (WGS) entry which is preliminary data.</text>
</comment>
<reference evidence="1" key="1">
    <citation type="journal article" date="2020" name="Stud. Mycol.">
        <title>101 Dothideomycetes genomes: a test case for predicting lifestyles and emergence of pathogens.</title>
        <authorList>
            <person name="Haridas S."/>
            <person name="Albert R."/>
            <person name="Binder M."/>
            <person name="Bloem J."/>
            <person name="Labutti K."/>
            <person name="Salamov A."/>
            <person name="Andreopoulos B."/>
            <person name="Baker S."/>
            <person name="Barry K."/>
            <person name="Bills G."/>
            <person name="Bluhm B."/>
            <person name="Cannon C."/>
            <person name="Castanera R."/>
            <person name="Culley D."/>
            <person name="Daum C."/>
            <person name="Ezra D."/>
            <person name="Gonzalez J."/>
            <person name="Henrissat B."/>
            <person name="Kuo A."/>
            <person name="Liang C."/>
            <person name="Lipzen A."/>
            <person name="Lutzoni F."/>
            <person name="Magnuson J."/>
            <person name="Mondo S."/>
            <person name="Nolan M."/>
            <person name="Ohm R."/>
            <person name="Pangilinan J."/>
            <person name="Park H.-J."/>
            <person name="Ramirez L."/>
            <person name="Alfaro M."/>
            <person name="Sun H."/>
            <person name="Tritt A."/>
            <person name="Yoshinaga Y."/>
            <person name="Zwiers L.-H."/>
            <person name="Turgeon B."/>
            <person name="Goodwin S."/>
            <person name="Spatafora J."/>
            <person name="Crous P."/>
            <person name="Grigoriev I."/>
        </authorList>
    </citation>
    <scope>NUCLEOTIDE SEQUENCE</scope>
    <source>
        <strain evidence="1">CBS 690.94</strain>
    </source>
</reference>
<dbReference type="Proteomes" id="UP000799764">
    <property type="component" value="Unassembled WGS sequence"/>
</dbReference>
<evidence type="ECO:0000313" key="2">
    <source>
        <dbReference type="Proteomes" id="UP000799764"/>
    </source>
</evidence>
<proteinExistence type="predicted"/>
<keyword evidence="2" id="KW-1185">Reference proteome</keyword>
<evidence type="ECO:0000313" key="1">
    <source>
        <dbReference type="EMBL" id="KAF2446611.1"/>
    </source>
</evidence>
<gene>
    <name evidence="1" type="ORF">P171DRAFT_430731</name>
</gene>